<keyword evidence="2" id="KW-1185">Reference proteome</keyword>
<dbReference type="AlphaFoldDB" id="A0A2S6H396"/>
<comment type="caution">
    <text evidence="1">The sequence shown here is derived from an EMBL/GenBank/DDBJ whole genome shotgun (WGS) entry which is preliminary data.</text>
</comment>
<dbReference type="SUPFAM" id="SSF89372">
    <property type="entry name" value="Fucose-specific lectin"/>
    <property type="match status" value="1"/>
</dbReference>
<dbReference type="OrthoDB" id="9795789at2"/>
<dbReference type="SUPFAM" id="SSF52309">
    <property type="entry name" value="N-(deoxy)ribosyltransferase-like"/>
    <property type="match status" value="2"/>
</dbReference>
<dbReference type="EMBL" id="PTIY01000005">
    <property type="protein sequence ID" value="PPK71959.1"/>
    <property type="molecule type" value="Genomic_DNA"/>
</dbReference>
<name>A0A2S6H396_9GAMM</name>
<dbReference type="GO" id="GO:0016740">
    <property type="term" value="F:transferase activity"/>
    <property type="evidence" value="ECO:0007669"/>
    <property type="project" value="UniProtKB-KW"/>
</dbReference>
<evidence type="ECO:0000313" key="1">
    <source>
        <dbReference type="EMBL" id="PPK71959.1"/>
    </source>
</evidence>
<proteinExistence type="predicted"/>
<evidence type="ECO:0000313" key="2">
    <source>
        <dbReference type="Proteomes" id="UP000238071"/>
    </source>
</evidence>
<dbReference type="RefSeq" id="WP_104423350.1">
    <property type="nucleotide sequence ID" value="NZ_PTIY01000005.1"/>
</dbReference>
<accession>A0A2S6H396</accession>
<dbReference type="Proteomes" id="UP000238071">
    <property type="component" value="Unassembled WGS sequence"/>
</dbReference>
<sequence>MTTGKISILSPMYTEDERWVADRVRAELEYGKQKYTTYQPYIDGFDKQLFEFLSSHDSANASEAKRAILLSSAVNFYNLIQTSDACVLVLDGRTPDEGSVFWAAVAFATGKPVVLYKSDYRTFMSTGDNSMITGLCLNYEPVKDIKNLSDRVKSQVSMYNSNSWKSEFIPGYNKSLQKLGEKVWTGYKGRNLGEILTAMKDEPLVEKLLTYDGKPSGAKHGKVYCSGPLFCPAEIREIAKIAESIDIARAGEVAGPHTYLPHRDGVEAMMGDLDNSAGVIAATALHYADINSFTIDVYHLVKCDYFVINLNGRVPDDGAVAEAGMAFAMGRPIVLYRSDSRAFCGGAHGLVHPALQMAGHLFDTTDDVNGIFGKLVEQDAFLKAQGDPRYSPNIHAEVNKVYELGSKYYGELNEAYANGLKLYVDGVWKLLKLDSGNRFIPWRTAHPLADKAYHPYATWMQSSVGRQNWYHDSSSGSFGAAKAGGELSAVFAPQRNHSEVFFRGEDGYLHYFYVIDGGWRHDGASFKAAKVGGAVSAVFSPQQNHSEVFFRGEDGYLHYFYIPTPEGGWAYDDVSFKAAKVSGAVSAVFSPQRNHSEVFFRGEDGYLHYFYVSDGGWRHDGESFKVAKVAWDGEISAVFSAQRQHAEVFFRGEDGYLHYFYVSDGGWRHDGEAFKAVKVGGAVSAVFSPQRKCSEVFFRGEDGYLHYFYVNDGGWRHDGEAFKAAKVAWDGEISAVFSTQRQHAEVFFRGEDGRLNNFHVPVQGGGWAHDDENFRDFPVAAGAGKISSVYATQRNHTEVFFRGNDNNLNYFFIL</sequence>
<keyword evidence="1" id="KW-0808">Transferase</keyword>
<gene>
    <name evidence="1" type="ORF">B0F88_10571</name>
</gene>
<reference evidence="1 2" key="1">
    <citation type="submission" date="2018-02" db="EMBL/GenBank/DDBJ databases">
        <title>Subsurface microbial communities from deep shales in Ohio and West Virginia, USA.</title>
        <authorList>
            <person name="Wrighton K."/>
        </authorList>
    </citation>
    <scope>NUCLEOTIDE SEQUENCE [LARGE SCALE GENOMIC DNA]</scope>
    <source>
        <strain evidence="1 2">OWC-G53F</strain>
    </source>
</reference>
<dbReference type="Gene3D" id="2.120.10.70">
    <property type="entry name" value="Fucose-specific lectin"/>
    <property type="match status" value="2"/>
</dbReference>
<dbReference type="Gene3D" id="3.40.50.450">
    <property type="match status" value="2"/>
</dbReference>
<protein>
    <submittedName>
        <fullName evidence="1">Nucleoside 2-deoxyribosyltransferase-like protein</fullName>
    </submittedName>
</protein>
<dbReference type="Pfam" id="PF05014">
    <property type="entry name" value="Nuc_deoxyrib_tr"/>
    <property type="match status" value="1"/>
</dbReference>
<organism evidence="1 2">
    <name type="scientific">Methylobacter tundripaludum</name>
    <dbReference type="NCBI Taxonomy" id="173365"/>
    <lineage>
        <taxon>Bacteria</taxon>
        <taxon>Pseudomonadati</taxon>
        <taxon>Pseudomonadota</taxon>
        <taxon>Gammaproteobacteria</taxon>
        <taxon>Methylococcales</taxon>
        <taxon>Methylococcaceae</taxon>
        <taxon>Methylobacter</taxon>
    </lineage>
</organism>
<dbReference type="InterPro" id="IPR007710">
    <property type="entry name" value="Nucleoside_deoxyribTrfase"/>
</dbReference>